<dbReference type="AlphaFoldDB" id="A0A3P8BDM9"/>
<organism evidence="1 2">
    <name type="scientific">Schistosoma mattheei</name>
    <dbReference type="NCBI Taxonomy" id="31246"/>
    <lineage>
        <taxon>Eukaryota</taxon>
        <taxon>Metazoa</taxon>
        <taxon>Spiralia</taxon>
        <taxon>Lophotrochozoa</taxon>
        <taxon>Platyhelminthes</taxon>
        <taxon>Trematoda</taxon>
        <taxon>Digenea</taxon>
        <taxon>Strigeidida</taxon>
        <taxon>Schistosomatoidea</taxon>
        <taxon>Schistosomatidae</taxon>
        <taxon>Schistosoma</taxon>
    </lineage>
</organism>
<evidence type="ECO:0000313" key="1">
    <source>
        <dbReference type="EMBL" id="VDO70975.1"/>
    </source>
</evidence>
<gene>
    <name evidence="1" type="ORF">SMTD_LOCUS525</name>
</gene>
<dbReference type="EMBL" id="UZAL01000469">
    <property type="protein sequence ID" value="VDO70975.1"/>
    <property type="molecule type" value="Genomic_DNA"/>
</dbReference>
<sequence length="74" mass="8863">MFQKPRINTKFVKVMSARKNANIIHCFKRFNTYCALFIVRSYFPISRMQGFDRYTCNSFFRQFRKSSGNSFLAV</sequence>
<reference evidence="1 2" key="1">
    <citation type="submission" date="2018-11" db="EMBL/GenBank/DDBJ databases">
        <authorList>
            <consortium name="Pathogen Informatics"/>
        </authorList>
    </citation>
    <scope>NUCLEOTIDE SEQUENCE [LARGE SCALE GENOMIC DNA]</scope>
    <source>
        <strain>Denwood</strain>
        <strain evidence="2">Zambia</strain>
    </source>
</reference>
<name>A0A3P8BDM9_9TREM</name>
<proteinExistence type="predicted"/>
<accession>A0A3P8BDM9</accession>
<protein>
    <submittedName>
        <fullName evidence="1">Uncharacterized protein</fullName>
    </submittedName>
</protein>
<keyword evidence="2" id="KW-1185">Reference proteome</keyword>
<evidence type="ECO:0000313" key="2">
    <source>
        <dbReference type="Proteomes" id="UP000269396"/>
    </source>
</evidence>
<dbReference type="Proteomes" id="UP000269396">
    <property type="component" value="Unassembled WGS sequence"/>
</dbReference>